<name>A0A8H5AX99_9AGAR</name>
<comment type="similarity">
    <text evidence="2 7">Belongs to the SRP14 family.</text>
</comment>
<dbReference type="Proteomes" id="UP000567179">
    <property type="component" value="Unassembled WGS sequence"/>
</dbReference>
<keyword evidence="3 7" id="KW-0963">Cytoplasm</keyword>
<dbReference type="InterPro" id="IPR009018">
    <property type="entry name" value="Signal_recog_particle_SRP9/14"/>
</dbReference>
<feature type="compositionally biased region" description="Basic and acidic residues" evidence="8">
    <location>
        <begin position="99"/>
        <end position="122"/>
    </location>
</feature>
<sequence length="164" mass="18781">MSLVDHDTFLKKLVDLFESTKDHGTIWLTHKRLTHDGENATMKEAGPSDSQEYPCLVRVTNGKGVESSELIKFHSLYGSLLKSSMTPTLRKREKKREKARAEEAAKRKKKMTEPVKLEEGQSHKRGKGRRQHQRKIKALLKQQEAQKKHKEREEAAVKANAVVV</sequence>
<comment type="subunit">
    <text evidence="7">Component of a fungal signal recognition particle (SRP) complex that consists of a 7SL RNA molecule (scR1) and at least six protein subunits: SRP72, SRP68, SRP54, SEC65, SRP21 and SRP14.</text>
</comment>
<dbReference type="SUPFAM" id="SSF54762">
    <property type="entry name" value="Signal recognition particle alu RNA binding heterodimer, SRP9/14"/>
    <property type="match status" value="1"/>
</dbReference>
<evidence type="ECO:0000256" key="8">
    <source>
        <dbReference type="SAM" id="MobiDB-lite"/>
    </source>
</evidence>
<dbReference type="GO" id="GO:0008312">
    <property type="term" value="F:7S RNA binding"/>
    <property type="evidence" value="ECO:0007669"/>
    <property type="project" value="UniProtKB-UniRule"/>
</dbReference>
<evidence type="ECO:0000313" key="10">
    <source>
        <dbReference type="Proteomes" id="UP000567179"/>
    </source>
</evidence>
<evidence type="ECO:0000256" key="7">
    <source>
        <dbReference type="RuleBase" id="RU368100"/>
    </source>
</evidence>
<dbReference type="GO" id="GO:0005786">
    <property type="term" value="C:signal recognition particle, endoplasmic reticulum targeting"/>
    <property type="evidence" value="ECO:0007669"/>
    <property type="project" value="UniProtKB-UniRule"/>
</dbReference>
<feature type="compositionally biased region" description="Basic residues" evidence="8">
    <location>
        <begin position="123"/>
        <end position="138"/>
    </location>
</feature>
<comment type="caution">
    <text evidence="9">The sequence shown here is derived from an EMBL/GenBank/DDBJ whole genome shotgun (WGS) entry which is preliminary data.</text>
</comment>
<dbReference type="AlphaFoldDB" id="A0A8H5AX99"/>
<comment type="function">
    <text evidence="7">Component of the signal recognition particle (SRP) complex, a ribonucleoprotein complex that mediates the cotranslational targeting of secretory and membrane proteins to the endoplasmic reticulum (ER).</text>
</comment>
<keyword evidence="6 7" id="KW-0687">Ribonucleoprotein</keyword>
<reference evidence="9 10" key="1">
    <citation type="journal article" date="2020" name="ISME J.">
        <title>Uncovering the hidden diversity of litter-decomposition mechanisms in mushroom-forming fungi.</title>
        <authorList>
            <person name="Floudas D."/>
            <person name="Bentzer J."/>
            <person name="Ahren D."/>
            <person name="Johansson T."/>
            <person name="Persson P."/>
            <person name="Tunlid A."/>
        </authorList>
    </citation>
    <scope>NUCLEOTIDE SEQUENCE [LARGE SCALE GENOMIC DNA]</scope>
    <source>
        <strain evidence="9 10">CBS 101986</strain>
    </source>
</reference>
<evidence type="ECO:0000256" key="5">
    <source>
        <dbReference type="ARBA" id="ARBA00023135"/>
    </source>
</evidence>
<dbReference type="OrthoDB" id="19209at2759"/>
<proteinExistence type="inferred from homology"/>
<organism evidence="9 10">
    <name type="scientific">Psilocybe cf. subviscida</name>
    <dbReference type="NCBI Taxonomy" id="2480587"/>
    <lineage>
        <taxon>Eukaryota</taxon>
        <taxon>Fungi</taxon>
        <taxon>Dikarya</taxon>
        <taxon>Basidiomycota</taxon>
        <taxon>Agaricomycotina</taxon>
        <taxon>Agaricomycetes</taxon>
        <taxon>Agaricomycetidae</taxon>
        <taxon>Agaricales</taxon>
        <taxon>Agaricineae</taxon>
        <taxon>Strophariaceae</taxon>
        <taxon>Psilocybe</taxon>
    </lineage>
</organism>
<keyword evidence="5 7" id="KW-0733">Signal recognition particle</keyword>
<dbReference type="Pfam" id="PF02290">
    <property type="entry name" value="SRP14"/>
    <property type="match status" value="1"/>
</dbReference>
<evidence type="ECO:0000256" key="3">
    <source>
        <dbReference type="ARBA" id="ARBA00022490"/>
    </source>
</evidence>
<evidence type="ECO:0000256" key="6">
    <source>
        <dbReference type="ARBA" id="ARBA00023274"/>
    </source>
</evidence>
<evidence type="ECO:0000256" key="2">
    <source>
        <dbReference type="ARBA" id="ARBA00010349"/>
    </source>
</evidence>
<dbReference type="Gene3D" id="3.30.720.10">
    <property type="entry name" value="Signal recognition particle alu RNA binding heterodimer, srp9/1"/>
    <property type="match status" value="1"/>
</dbReference>
<dbReference type="EMBL" id="JAACJJ010000056">
    <property type="protein sequence ID" value="KAF5311842.1"/>
    <property type="molecule type" value="Genomic_DNA"/>
</dbReference>
<accession>A0A8H5AX99</accession>
<keyword evidence="4 7" id="KW-0694">RNA-binding</keyword>
<feature type="region of interest" description="Disordered" evidence="8">
    <location>
        <begin position="84"/>
        <end position="164"/>
    </location>
</feature>
<dbReference type="GO" id="GO:0006614">
    <property type="term" value="P:SRP-dependent cotranslational protein targeting to membrane"/>
    <property type="evidence" value="ECO:0007669"/>
    <property type="project" value="UniProtKB-UniRule"/>
</dbReference>
<dbReference type="GO" id="GO:0030942">
    <property type="term" value="F:endoplasmic reticulum signal peptide binding"/>
    <property type="evidence" value="ECO:0007669"/>
    <property type="project" value="UniProtKB-UniRule"/>
</dbReference>
<evidence type="ECO:0000313" key="9">
    <source>
        <dbReference type="EMBL" id="KAF5311842.1"/>
    </source>
</evidence>
<evidence type="ECO:0000256" key="1">
    <source>
        <dbReference type="ARBA" id="ARBA00004496"/>
    </source>
</evidence>
<gene>
    <name evidence="9" type="ORF">D9619_002526</name>
</gene>
<protein>
    <recommendedName>
        <fullName evidence="7">Signal recognition particle subunit SRP14</fullName>
    </recommendedName>
    <alternativeName>
        <fullName evidence="7">Signal recognition particle 14 kDa protein</fullName>
    </alternativeName>
</protein>
<dbReference type="InterPro" id="IPR003210">
    <property type="entry name" value="Signal_recog_particle_SRP14"/>
</dbReference>
<comment type="subcellular location">
    <subcellularLocation>
        <location evidence="1 7">Cytoplasm</location>
    </subcellularLocation>
</comment>
<keyword evidence="10" id="KW-1185">Reference proteome</keyword>
<feature type="compositionally biased region" description="Basic residues" evidence="8">
    <location>
        <begin position="89"/>
        <end position="98"/>
    </location>
</feature>
<evidence type="ECO:0000256" key="4">
    <source>
        <dbReference type="ARBA" id="ARBA00022884"/>
    </source>
</evidence>
<dbReference type="PANTHER" id="PTHR12013">
    <property type="entry name" value="SIGNAL RECOGNITION PARTICLE 14 KD PROTEIN"/>
    <property type="match status" value="1"/>
</dbReference>